<proteinExistence type="predicted"/>
<dbReference type="Proteomes" id="UP000236546">
    <property type="component" value="Unassembled WGS sequence"/>
</dbReference>
<comment type="caution">
    <text evidence="3">The sequence shown here is derived from an EMBL/GenBank/DDBJ whole genome shotgun (WGS) entry which is preliminary data.</text>
</comment>
<keyword evidence="1" id="KW-0560">Oxidoreductase</keyword>
<dbReference type="GO" id="GO:0016491">
    <property type="term" value="F:oxidoreductase activity"/>
    <property type="evidence" value="ECO:0007669"/>
    <property type="project" value="UniProtKB-KW"/>
</dbReference>
<sequence length="233" mass="26120">MKIGIVNAGNIGRNLAMSWVRHGHDIMLSKDTSPEKLQKYIQELASNRGLAETELEKFKYGSLVEAANFGDVIVFSIYFPRLRHVLKELQQFGVTFSGKIIIDTMNPLNVDENFNHYHDVEYMQRTSTAEEVQRAFPEAIVFKAFNTFSANLLDASKWAPGRTPPVLFLGGNSNSTDTARKLIEDAGFSSKFAGYNLRDSSLLERLGILSHCLVDNEFHGNANIAFDIIQNKA</sequence>
<dbReference type="EMBL" id="MTYH01000205">
    <property type="protein sequence ID" value="PNP37067.1"/>
    <property type="molecule type" value="Genomic_DNA"/>
</dbReference>
<dbReference type="SUPFAM" id="SSF51735">
    <property type="entry name" value="NAD(P)-binding Rossmann-fold domains"/>
    <property type="match status" value="1"/>
</dbReference>
<evidence type="ECO:0000256" key="1">
    <source>
        <dbReference type="ARBA" id="ARBA00023002"/>
    </source>
</evidence>
<dbReference type="PANTHER" id="PTHR14239:SF10">
    <property type="entry name" value="REDUCTASE"/>
    <property type="match status" value="1"/>
</dbReference>
<evidence type="ECO:0000259" key="2">
    <source>
        <dbReference type="Pfam" id="PF03807"/>
    </source>
</evidence>
<protein>
    <recommendedName>
        <fullName evidence="2">Pyrroline-5-carboxylate reductase catalytic N-terminal domain-containing protein</fullName>
    </recommendedName>
</protein>
<evidence type="ECO:0000313" key="4">
    <source>
        <dbReference type="Proteomes" id="UP000236546"/>
    </source>
</evidence>
<accession>A0A2K0SUV9</accession>
<evidence type="ECO:0000313" key="3">
    <source>
        <dbReference type="EMBL" id="PNP37067.1"/>
    </source>
</evidence>
<feature type="domain" description="Pyrroline-5-carboxylate reductase catalytic N-terminal" evidence="2">
    <location>
        <begin position="2"/>
        <end position="107"/>
    </location>
</feature>
<dbReference type="OrthoDB" id="550646at2759"/>
<dbReference type="PANTHER" id="PTHR14239">
    <property type="entry name" value="DUDULIN-RELATED"/>
    <property type="match status" value="1"/>
</dbReference>
<dbReference type="Pfam" id="PF03807">
    <property type="entry name" value="F420_oxidored"/>
    <property type="match status" value="1"/>
</dbReference>
<dbReference type="AlphaFoldDB" id="A0A2K0SUV9"/>
<organism evidence="3 4">
    <name type="scientific">Trichoderma gamsii</name>
    <dbReference type="NCBI Taxonomy" id="398673"/>
    <lineage>
        <taxon>Eukaryota</taxon>
        <taxon>Fungi</taxon>
        <taxon>Dikarya</taxon>
        <taxon>Ascomycota</taxon>
        <taxon>Pezizomycotina</taxon>
        <taxon>Sordariomycetes</taxon>
        <taxon>Hypocreomycetidae</taxon>
        <taxon>Hypocreales</taxon>
        <taxon>Hypocreaceae</taxon>
        <taxon>Trichoderma</taxon>
    </lineage>
</organism>
<dbReference type="InterPro" id="IPR036291">
    <property type="entry name" value="NAD(P)-bd_dom_sf"/>
</dbReference>
<reference evidence="3 4" key="1">
    <citation type="submission" date="2017-02" db="EMBL/GenBank/DDBJ databases">
        <title>Genomes of Trichoderma spp. with biocontrol activity.</title>
        <authorList>
            <person name="Gardiner D."/>
            <person name="Kazan K."/>
            <person name="Vos C."/>
            <person name="Harvey P."/>
        </authorList>
    </citation>
    <scope>NUCLEOTIDE SEQUENCE [LARGE SCALE GENOMIC DNA]</scope>
    <source>
        <strain evidence="3 4">A5MH</strain>
    </source>
</reference>
<name>A0A2K0SUV9_9HYPO</name>
<gene>
    <name evidence="3" type="ORF">TGAMA5MH_11038</name>
</gene>
<dbReference type="Gene3D" id="3.40.50.720">
    <property type="entry name" value="NAD(P)-binding Rossmann-like Domain"/>
    <property type="match status" value="1"/>
</dbReference>
<dbReference type="InterPro" id="IPR028939">
    <property type="entry name" value="P5C_Rdtase_cat_N"/>
</dbReference>
<dbReference type="InterPro" id="IPR051267">
    <property type="entry name" value="STEAP_metalloreductase"/>
</dbReference>